<dbReference type="PANTHER" id="PTHR46957">
    <property type="entry name" value="CYTOKINE RECEPTOR"/>
    <property type="match status" value="1"/>
</dbReference>
<organism evidence="2 3">
    <name type="scientific">Jutongia hominis</name>
    <dbReference type="NCBI Taxonomy" id="2763664"/>
    <lineage>
        <taxon>Bacteria</taxon>
        <taxon>Bacillati</taxon>
        <taxon>Bacillota</taxon>
        <taxon>Clostridia</taxon>
        <taxon>Lachnospirales</taxon>
        <taxon>Lachnospiraceae</taxon>
        <taxon>Jutongia</taxon>
    </lineage>
</organism>
<dbReference type="InterPro" id="IPR011044">
    <property type="entry name" value="Quino_amine_DH_bsu"/>
</dbReference>
<protein>
    <submittedName>
        <fullName evidence="2">Fibronectin type III domain-containing protein</fullName>
    </submittedName>
</protein>
<evidence type="ECO:0000313" key="3">
    <source>
        <dbReference type="Proteomes" id="UP000637513"/>
    </source>
</evidence>
<dbReference type="InterPro" id="IPR050713">
    <property type="entry name" value="RTP_Phos/Ushers"/>
</dbReference>
<feature type="domain" description="Fibronectin type-III" evidence="1">
    <location>
        <begin position="150"/>
        <end position="239"/>
    </location>
</feature>
<dbReference type="Gene3D" id="2.60.40.10">
    <property type="entry name" value="Immunoglobulins"/>
    <property type="match status" value="3"/>
</dbReference>
<sequence>MKLRRSQKSIWAFVLTLALVLGEFACLPVKTKEASAAGYQDVTAIPATGSAIEQDGKMEVKDLIVANKTVDSVTLNWNYFVSDDVIFYIYKFDTPTQTYAYVGKTSEKKYICKDLKATESCYYTVCAYNEKTRKQGFCTTPVLVYPLPAAVTNLKVDANQTKSIQLSWNPVEGATGYQIYRAGSSGAYALVTTVAQTAYTDINLKAATTYRYKVRAYSFENTNCGAFSAEVRTTTTPATPALTVKGGDERVRLTWKAVSGASGYYVYCYNGASYQVIARIKGKSKVKYIHTGLTNGTTYSYQIASFRIINSVDVVGTPTAAKAATTLRIGHSSLKATLFRNKSKLKKSAAYKGCKTMKKSLNYSKSFATPGMASTNIAGFQSKTMCPQGITFAKSYCLITAYDRAAVENSVIYVLSKNGKKLLTTIALPNKTHAGGIAFDGTNVWITQGYTVRSIPFSAIQSAAKQKKEWAEITAFKSIVTLTHQAATLTYYKKKLWVASYNELQKGYLGAYTITGKTSSNPGLSRTALTRVPTRVQGIAFTSSGKMILSRSCQTDAKQRGFLHVLSIYKPKIKAKSISLGKCKKTVDMPTMNEEIAINGSYLYVNFESVSFSNATKRMDRVCAFRISKF</sequence>
<evidence type="ECO:0000313" key="2">
    <source>
        <dbReference type="EMBL" id="MBC8557725.1"/>
    </source>
</evidence>
<dbReference type="Pfam" id="PF00041">
    <property type="entry name" value="fn3"/>
    <property type="match status" value="1"/>
</dbReference>
<dbReference type="EMBL" id="JACRSW010000031">
    <property type="protein sequence ID" value="MBC8557725.1"/>
    <property type="molecule type" value="Genomic_DNA"/>
</dbReference>
<dbReference type="Proteomes" id="UP000637513">
    <property type="component" value="Unassembled WGS sequence"/>
</dbReference>
<dbReference type="InterPro" id="IPR003961">
    <property type="entry name" value="FN3_dom"/>
</dbReference>
<keyword evidence="3" id="KW-1185">Reference proteome</keyword>
<dbReference type="PANTHER" id="PTHR46957:SF3">
    <property type="entry name" value="CYTOKINE RECEPTOR"/>
    <property type="match status" value="1"/>
</dbReference>
<reference evidence="2 3" key="1">
    <citation type="submission" date="2020-08" db="EMBL/GenBank/DDBJ databases">
        <title>Genome public.</title>
        <authorList>
            <person name="Liu C."/>
            <person name="Sun Q."/>
        </authorList>
    </citation>
    <scope>NUCLEOTIDE SEQUENCE [LARGE SCALE GENOMIC DNA]</scope>
    <source>
        <strain evidence="2 3">BX3</strain>
    </source>
</reference>
<proteinExistence type="predicted"/>
<accession>A0ABR7MV95</accession>
<dbReference type="PROSITE" id="PS50853">
    <property type="entry name" value="FN3"/>
    <property type="match status" value="1"/>
</dbReference>
<gene>
    <name evidence="2" type="ORF">H8700_08395</name>
</gene>
<dbReference type="RefSeq" id="WP_249305059.1">
    <property type="nucleotide sequence ID" value="NZ_JACRSW010000031.1"/>
</dbReference>
<dbReference type="SUPFAM" id="SSF49265">
    <property type="entry name" value="Fibronectin type III"/>
    <property type="match status" value="2"/>
</dbReference>
<evidence type="ECO:0000259" key="1">
    <source>
        <dbReference type="PROSITE" id="PS50853"/>
    </source>
</evidence>
<dbReference type="CDD" id="cd00063">
    <property type="entry name" value="FN3"/>
    <property type="match status" value="1"/>
</dbReference>
<comment type="caution">
    <text evidence="2">The sequence shown here is derived from an EMBL/GenBank/DDBJ whole genome shotgun (WGS) entry which is preliminary data.</text>
</comment>
<dbReference type="SUPFAM" id="SSF50969">
    <property type="entry name" value="YVTN repeat-like/Quinoprotein amine dehydrogenase"/>
    <property type="match status" value="1"/>
</dbReference>
<dbReference type="SMART" id="SM00060">
    <property type="entry name" value="FN3"/>
    <property type="match status" value="3"/>
</dbReference>
<dbReference type="InterPro" id="IPR013783">
    <property type="entry name" value="Ig-like_fold"/>
</dbReference>
<dbReference type="InterPro" id="IPR036116">
    <property type="entry name" value="FN3_sf"/>
</dbReference>
<name>A0ABR7MV95_9FIRM</name>